<keyword evidence="2" id="KW-1185">Reference proteome</keyword>
<dbReference type="Proteomes" id="UP001597344">
    <property type="component" value="Unassembled WGS sequence"/>
</dbReference>
<reference evidence="2" key="1">
    <citation type="journal article" date="2019" name="Int. J. Syst. Evol. Microbiol.">
        <title>The Global Catalogue of Microorganisms (GCM) 10K type strain sequencing project: providing services to taxonomists for standard genome sequencing and annotation.</title>
        <authorList>
            <consortium name="The Broad Institute Genomics Platform"/>
            <consortium name="The Broad Institute Genome Sequencing Center for Infectious Disease"/>
            <person name="Wu L."/>
            <person name="Ma J."/>
        </authorList>
    </citation>
    <scope>NUCLEOTIDE SEQUENCE [LARGE SCALE GENOMIC DNA]</scope>
    <source>
        <strain evidence="2">DT92</strain>
    </source>
</reference>
<gene>
    <name evidence="1" type="ORF">ACFSJT_03770</name>
</gene>
<protein>
    <recommendedName>
        <fullName evidence="3">Bacteriocin</fullName>
    </recommendedName>
</protein>
<comment type="caution">
    <text evidence="1">The sequence shown here is derived from an EMBL/GenBank/DDBJ whole genome shotgun (WGS) entry which is preliminary data.</text>
</comment>
<evidence type="ECO:0008006" key="3">
    <source>
        <dbReference type="Google" id="ProtNLM"/>
    </source>
</evidence>
<proteinExistence type="predicted"/>
<sequence>MKKKETHKINFKKLIIIRISTDSMKKIEGGTSVLTSEIAEVNGVIIDYCYHEK</sequence>
<evidence type="ECO:0000313" key="1">
    <source>
        <dbReference type="EMBL" id="MFD2185897.1"/>
    </source>
</evidence>
<dbReference type="EMBL" id="JBHUHY010000002">
    <property type="protein sequence ID" value="MFD2185897.1"/>
    <property type="molecule type" value="Genomic_DNA"/>
</dbReference>
<evidence type="ECO:0000313" key="2">
    <source>
        <dbReference type="Proteomes" id="UP001597344"/>
    </source>
</evidence>
<name>A0ABW5AVC8_9FLAO</name>
<accession>A0ABW5AVC8</accession>
<dbReference type="RefSeq" id="WP_378318865.1">
    <property type="nucleotide sequence ID" value="NZ_JBHUHY010000002.1"/>
</dbReference>
<organism evidence="1 2">
    <name type="scientific">Aquimarina celericrescens</name>
    <dbReference type="NCBI Taxonomy" id="1964542"/>
    <lineage>
        <taxon>Bacteria</taxon>
        <taxon>Pseudomonadati</taxon>
        <taxon>Bacteroidota</taxon>
        <taxon>Flavobacteriia</taxon>
        <taxon>Flavobacteriales</taxon>
        <taxon>Flavobacteriaceae</taxon>
        <taxon>Aquimarina</taxon>
    </lineage>
</organism>